<dbReference type="EMBL" id="JBHTBF010000003">
    <property type="protein sequence ID" value="MFC7318212.1"/>
    <property type="molecule type" value="Genomic_DNA"/>
</dbReference>
<dbReference type="PANTHER" id="PTHR30483:SF6">
    <property type="entry name" value="PERIPLASMIC BINDING PROTEIN OF ABC TRANSPORTER FOR NATURAL AMINO ACIDS"/>
    <property type="match status" value="1"/>
</dbReference>
<evidence type="ECO:0000313" key="4">
    <source>
        <dbReference type="EMBL" id="MFC7318212.1"/>
    </source>
</evidence>
<dbReference type="Gene3D" id="3.40.50.2300">
    <property type="match status" value="2"/>
</dbReference>
<dbReference type="AlphaFoldDB" id="A0ABD6ACS8"/>
<organism evidence="4 5">
    <name type="scientific">Halomarina halobia</name>
    <dbReference type="NCBI Taxonomy" id="3033386"/>
    <lineage>
        <taxon>Archaea</taxon>
        <taxon>Methanobacteriati</taxon>
        <taxon>Methanobacteriota</taxon>
        <taxon>Stenosarchaea group</taxon>
        <taxon>Halobacteria</taxon>
        <taxon>Halobacteriales</taxon>
        <taxon>Natronomonadaceae</taxon>
        <taxon>Halomarina</taxon>
    </lineage>
</organism>
<comment type="caution">
    <text evidence="4">The sequence shown here is derived from an EMBL/GenBank/DDBJ whole genome shotgun (WGS) entry which is preliminary data.</text>
</comment>
<keyword evidence="1" id="KW-0732">Signal</keyword>
<keyword evidence="5" id="KW-1185">Reference proteome</keyword>
<reference evidence="4 5" key="1">
    <citation type="journal article" date="2019" name="Int. J. Syst. Evol. Microbiol.">
        <title>The Global Catalogue of Microorganisms (GCM) 10K type strain sequencing project: providing services to taxonomists for standard genome sequencing and annotation.</title>
        <authorList>
            <consortium name="The Broad Institute Genomics Platform"/>
            <consortium name="The Broad Institute Genome Sequencing Center for Infectious Disease"/>
            <person name="Wu L."/>
            <person name="Ma J."/>
        </authorList>
    </citation>
    <scope>NUCLEOTIDE SEQUENCE [LARGE SCALE GENOMIC DNA]</scope>
    <source>
        <strain evidence="4 5">PSR21</strain>
    </source>
</reference>
<dbReference type="PANTHER" id="PTHR30483">
    <property type="entry name" value="LEUCINE-SPECIFIC-BINDING PROTEIN"/>
    <property type="match status" value="1"/>
</dbReference>
<dbReference type="RefSeq" id="WP_276305992.1">
    <property type="nucleotide sequence ID" value="NZ_CP119993.1"/>
</dbReference>
<dbReference type="GeneID" id="79317615"/>
<dbReference type="SUPFAM" id="SSF53822">
    <property type="entry name" value="Periplasmic binding protein-like I"/>
    <property type="match status" value="1"/>
</dbReference>
<dbReference type="PROSITE" id="PS51257">
    <property type="entry name" value="PROKAR_LIPOPROTEIN"/>
    <property type="match status" value="1"/>
</dbReference>
<gene>
    <name evidence="4" type="ORF">ACFQPE_15620</name>
</gene>
<evidence type="ECO:0000259" key="3">
    <source>
        <dbReference type="Pfam" id="PF13458"/>
    </source>
</evidence>
<protein>
    <submittedName>
        <fullName evidence="4">ABC transporter substrate-binding protein</fullName>
    </submittedName>
</protein>
<dbReference type="Proteomes" id="UP001596547">
    <property type="component" value="Unassembled WGS sequence"/>
</dbReference>
<evidence type="ECO:0000256" key="2">
    <source>
        <dbReference type="SAM" id="MobiDB-lite"/>
    </source>
</evidence>
<evidence type="ECO:0000256" key="1">
    <source>
        <dbReference type="ARBA" id="ARBA00022729"/>
    </source>
</evidence>
<dbReference type="PROSITE" id="PS51318">
    <property type="entry name" value="TAT"/>
    <property type="match status" value="1"/>
</dbReference>
<evidence type="ECO:0000313" key="5">
    <source>
        <dbReference type="Proteomes" id="UP001596547"/>
    </source>
</evidence>
<proteinExistence type="predicted"/>
<feature type="domain" description="Leucine-binding protein" evidence="3">
    <location>
        <begin position="62"/>
        <end position="398"/>
    </location>
</feature>
<accession>A0ABD6ACS8</accession>
<dbReference type="InterPro" id="IPR051010">
    <property type="entry name" value="BCAA_transport"/>
</dbReference>
<feature type="region of interest" description="Disordered" evidence="2">
    <location>
        <begin position="37"/>
        <end position="58"/>
    </location>
</feature>
<name>A0ABD6ACS8_9EURY</name>
<dbReference type="InterPro" id="IPR006311">
    <property type="entry name" value="TAT_signal"/>
</dbReference>
<dbReference type="InterPro" id="IPR028082">
    <property type="entry name" value="Peripla_BP_I"/>
</dbReference>
<dbReference type="InterPro" id="IPR028081">
    <property type="entry name" value="Leu-bd"/>
</dbReference>
<dbReference type="Pfam" id="PF13458">
    <property type="entry name" value="Peripla_BP_6"/>
    <property type="match status" value="1"/>
</dbReference>
<sequence>MSRGEPADTRRQFLQRASGAALAGGIAVLAGCTSEQAGGGDGGGDNSTGSSNGTGGGGGDLTLRIGGLFPTSGPYSAIGVDQRVGMEVALRHLEEDGAELTVETQVADTQLDPEQGLRRARELSNGNIDVFTGLGSSSVASAVSNYAQQNQIPLMITTATNESLTGKDCNQYTFRSNTHTYQNQKPNAEWAMQNLGKTFATMGADYAWGRASVKAFVDVAKQNGGEVVEQVWPKLGATDYSTEIQRVASTDADFFLVRCSGTDGINSAKQIASFGLKEQMDVVTNQTSILAQGAGDACVGNYGGVPYHAALSSEQTGNDQNERFVKDYRDIGDGTDPSTYSLTSYMGVRFLAKAAIEAGSTSADDLVSALEGVSLTGPKGEMKIRSCDHQATNALWSSKLVSPEGTDFDYPIPEFLAEHKADTNLRPCEETGCSL</sequence>